<dbReference type="PATRIC" id="fig|1637645.4.peg.1300"/>
<evidence type="ECO:0000256" key="1">
    <source>
        <dbReference type="SAM" id="SignalP"/>
    </source>
</evidence>
<feature type="signal peptide" evidence="1">
    <location>
        <begin position="1"/>
        <end position="26"/>
    </location>
</feature>
<feature type="chain" id="PRO_5002497701" description="DUF2141 domain-containing protein" evidence="1">
    <location>
        <begin position="27"/>
        <end position="155"/>
    </location>
</feature>
<dbReference type="AlphaFoldDB" id="A0A0F5YJF5"/>
<name>A0A0F5YJF5_9CYAN</name>
<dbReference type="RefSeq" id="WP_046278292.1">
    <property type="nucleotide sequence ID" value="NZ_LATL02000068.1"/>
</dbReference>
<evidence type="ECO:0000313" key="3">
    <source>
        <dbReference type="Proteomes" id="UP000033607"/>
    </source>
</evidence>
<comment type="caution">
    <text evidence="2">The sequence shown here is derived from an EMBL/GenBank/DDBJ whole genome shotgun (WGS) entry which is preliminary data.</text>
</comment>
<dbReference type="OrthoDB" id="9788332at2"/>
<keyword evidence="1" id="KW-0732">Signal</keyword>
<dbReference type="InterPro" id="IPR018673">
    <property type="entry name" value="DUF2141"/>
</dbReference>
<dbReference type="EMBL" id="LATL02000068">
    <property type="protein sequence ID" value="KKD38315.1"/>
    <property type="molecule type" value="Genomic_DNA"/>
</dbReference>
<evidence type="ECO:0000313" key="2">
    <source>
        <dbReference type="EMBL" id="KKD38315.1"/>
    </source>
</evidence>
<dbReference type="Pfam" id="PF09912">
    <property type="entry name" value="DUF2141"/>
    <property type="match status" value="1"/>
</dbReference>
<reference evidence="2 3" key="1">
    <citation type="submission" date="2015-06" db="EMBL/GenBank/DDBJ databases">
        <title>Draft genome assembly of filamentous brackish cyanobacterium Limnoraphis robusta strain CS-951.</title>
        <authorList>
            <person name="Willis A."/>
            <person name="Parks M."/>
            <person name="Burford M.A."/>
        </authorList>
    </citation>
    <scope>NUCLEOTIDE SEQUENCE [LARGE SCALE GENOMIC DNA]</scope>
    <source>
        <strain evidence="2 3">CS-951</strain>
    </source>
</reference>
<accession>A0A0F5YJF5</accession>
<protein>
    <recommendedName>
        <fullName evidence="4">DUF2141 domain-containing protein</fullName>
    </recommendedName>
</protein>
<gene>
    <name evidence="2" type="ORF">WN50_09470</name>
</gene>
<evidence type="ECO:0008006" key="4">
    <source>
        <dbReference type="Google" id="ProtNLM"/>
    </source>
</evidence>
<sequence length="155" mass="16865">MKKRLSASIVGLATLGNFLILSSVEATSKNNLTVELNGLKNQTGQVCLSLFSSDQGFPDSKENALQSECVQLEKDSPKITFENLIPGNYAVAVFHDANSDRTLNVNSLGIPTEGFGFSRNPTILAGPPKFGDTFVVVATPQNNIQIKLQYFWNLK</sequence>
<organism evidence="2 3">
    <name type="scientific">Limnoraphis robusta CS-951</name>
    <dbReference type="NCBI Taxonomy" id="1637645"/>
    <lineage>
        <taxon>Bacteria</taxon>
        <taxon>Bacillati</taxon>
        <taxon>Cyanobacteriota</taxon>
        <taxon>Cyanophyceae</taxon>
        <taxon>Oscillatoriophycideae</taxon>
        <taxon>Oscillatoriales</taxon>
        <taxon>Sirenicapillariaceae</taxon>
        <taxon>Limnoraphis</taxon>
    </lineage>
</organism>
<proteinExistence type="predicted"/>
<dbReference type="Proteomes" id="UP000033607">
    <property type="component" value="Unassembled WGS sequence"/>
</dbReference>